<dbReference type="Proteomes" id="UP000031443">
    <property type="component" value="Unassembled WGS sequence"/>
</dbReference>
<dbReference type="EMBL" id="KB473078">
    <property type="protein sequence ID" value="EMP42433.1"/>
    <property type="molecule type" value="Genomic_DNA"/>
</dbReference>
<evidence type="ECO:0000313" key="2">
    <source>
        <dbReference type="EMBL" id="EMP42433.1"/>
    </source>
</evidence>
<gene>
    <name evidence="2" type="ORF">UY3_00272</name>
</gene>
<dbReference type="AlphaFoldDB" id="M7CCJ5"/>
<organism evidence="2 3">
    <name type="scientific">Chelonia mydas</name>
    <name type="common">Green sea-turtle</name>
    <name type="synonym">Chelonia agassizi</name>
    <dbReference type="NCBI Taxonomy" id="8469"/>
    <lineage>
        <taxon>Eukaryota</taxon>
        <taxon>Metazoa</taxon>
        <taxon>Chordata</taxon>
        <taxon>Craniata</taxon>
        <taxon>Vertebrata</taxon>
        <taxon>Euteleostomi</taxon>
        <taxon>Archelosauria</taxon>
        <taxon>Testudinata</taxon>
        <taxon>Testudines</taxon>
        <taxon>Cryptodira</taxon>
        <taxon>Durocryptodira</taxon>
        <taxon>Americhelydia</taxon>
        <taxon>Chelonioidea</taxon>
        <taxon>Cheloniidae</taxon>
        <taxon>Chelonia</taxon>
    </lineage>
</organism>
<keyword evidence="3" id="KW-1185">Reference proteome</keyword>
<name>M7CCJ5_CHEMY</name>
<evidence type="ECO:0000256" key="1">
    <source>
        <dbReference type="SAM" id="MobiDB-lite"/>
    </source>
</evidence>
<sequence>MGKTNTAAALKLVEDFLPFSLLRLFNNLQCAISSSNLQRATEGTTCTQKIILYHTLKCASHREHVTQMIQDLQDMLYFWVQFVLLVSIDTDLNGLGLLEPTSPVRALTPNLHLSPVKVSEGVGERAIEGGGMYPGAPTELEPMTVTQEESVMPDGCGTIGNRTGSSSESTTTLINRPKPFQEDMGTE</sequence>
<protein>
    <submittedName>
        <fullName evidence="2">Uncharacterized protein</fullName>
    </submittedName>
</protein>
<feature type="compositionally biased region" description="Polar residues" evidence="1">
    <location>
        <begin position="160"/>
        <end position="174"/>
    </location>
</feature>
<proteinExistence type="predicted"/>
<feature type="region of interest" description="Disordered" evidence="1">
    <location>
        <begin position="158"/>
        <end position="187"/>
    </location>
</feature>
<reference evidence="3" key="1">
    <citation type="journal article" date="2013" name="Nat. Genet.">
        <title>The draft genomes of soft-shell turtle and green sea turtle yield insights into the development and evolution of the turtle-specific body plan.</title>
        <authorList>
            <person name="Wang Z."/>
            <person name="Pascual-Anaya J."/>
            <person name="Zadissa A."/>
            <person name="Li W."/>
            <person name="Niimura Y."/>
            <person name="Huang Z."/>
            <person name="Li C."/>
            <person name="White S."/>
            <person name="Xiong Z."/>
            <person name="Fang D."/>
            <person name="Wang B."/>
            <person name="Ming Y."/>
            <person name="Chen Y."/>
            <person name="Zheng Y."/>
            <person name="Kuraku S."/>
            <person name="Pignatelli M."/>
            <person name="Herrero J."/>
            <person name="Beal K."/>
            <person name="Nozawa M."/>
            <person name="Li Q."/>
            <person name="Wang J."/>
            <person name="Zhang H."/>
            <person name="Yu L."/>
            <person name="Shigenobu S."/>
            <person name="Wang J."/>
            <person name="Liu J."/>
            <person name="Flicek P."/>
            <person name="Searle S."/>
            <person name="Wang J."/>
            <person name="Kuratani S."/>
            <person name="Yin Y."/>
            <person name="Aken B."/>
            <person name="Zhang G."/>
            <person name="Irie N."/>
        </authorList>
    </citation>
    <scope>NUCLEOTIDE SEQUENCE [LARGE SCALE GENOMIC DNA]</scope>
</reference>
<evidence type="ECO:0000313" key="3">
    <source>
        <dbReference type="Proteomes" id="UP000031443"/>
    </source>
</evidence>
<accession>M7CCJ5</accession>